<dbReference type="Pfam" id="PF11454">
    <property type="entry name" value="DUF3016"/>
    <property type="match status" value="1"/>
</dbReference>
<proteinExistence type="predicted"/>
<accession>A0A327X5U5</accession>
<gene>
    <name evidence="2" type="ORF">B0I24_1058</name>
    <name evidence="3" type="ORF">CWE07_07675</name>
</gene>
<dbReference type="OrthoDB" id="195620at2"/>
<dbReference type="EMBL" id="QLMD01000005">
    <property type="protein sequence ID" value="RAJ98258.1"/>
    <property type="molecule type" value="Genomic_DNA"/>
</dbReference>
<evidence type="ECO:0000313" key="5">
    <source>
        <dbReference type="Proteomes" id="UP000287865"/>
    </source>
</evidence>
<feature type="chain" id="PRO_5016256003" evidence="1">
    <location>
        <begin position="25"/>
        <end position="168"/>
    </location>
</feature>
<dbReference type="AlphaFoldDB" id="A0A327X5U5"/>
<dbReference type="RefSeq" id="WP_111569114.1">
    <property type="nucleotide sequence ID" value="NZ_PIPK01000005.1"/>
</dbReference>
<evidence type="ECO:0000313" key="4">
    <source>
        <dbReference type="Proteomes" id="UP000249203"/>
    </source>
</evidence>
<reference evidence="2 4" key="2">
    <citation type="submission" date="2018-06" db="EMBL/GenBank/DDBJ databases">
        <title>Genomic Encyclopedia of Type Strains, Phase III (KMG-III): the genomes of soil and plant-associated and newly described type strains.</title>
        <authorList>
            <person name="Whitman W."/>
        </authorList>
    </citation>
    <scope>NUCLEOTIDE SEQUENCE [LARGE SCALE GENOMIC DNA]</scope>
    <source>
        <strain evidence="2 4">CGMCC 1.15366</strain>
    </source>
</reference>
<evidence type="ECO:0000313" key="3">
    <source>
        <dbReference type="EMBL" id="RUO24908.1"/>
    </source>
</evidence>
<protein>
    <submittedName>
        <fullName evidence="3">DUF3016 domain-containing protein</fullName>
    </submittedName>
</protein>
<dbReference type="InterPro" id="IPR021557">
    <property type="entry name" value="DUF3016"/>
</dbReference>
<keyword evidence="1" id="KW-0732">Signal</keyword>
<organism evidence="2 4">
    <name type="scientific">Aliidiomarina maris</name>
    <dbReference type="NCBI Taxonomy" id="531312"/>
    <lineage>
        <taxon>Bacteria</taxon>
        <taxon>Pseudomonadati</taxon>
        <taxon>Pseudomonadota</taxon>
        <taxon>Gammaproteobacteria</taxon>
        <taxon>Alteromonadales</taxon>
        <taxon>Idiomarinaceae</taxon>
        <taxon>Aliidiomarina</taxon>
    </lineage>
</organism>
<dbReference type="EMBL" id="PIPK01000005">
    <property type="protein sequence ID" value="RUO24908.1"/>
    <property type="molecule type" value="Genomic_DNA"/>
</dbReference>
<name>A0A327X5U5_9GAMM</name>
<dbReference type="Proteomes" id="UP000249203">
    <property type="component" value="Unassembled WGS sequence"/>
</dbReference>
<sequence>MKRTMIALITMALLPLSALSAAHSAELNIEFKEPERFSDIEPARENRTRFRERTLAGFEEIFAQVASRLPEDQVLNVTVTDIDLAGYVEPIPSSGGLEPLRIVRHGHEPVLRFAYSLVAADGEVLQEGEERLRGRTTTDSIRRHSTSTDNLGHEREMVERWFRENFNA</sequence>
<feature type="signal peptide" evidence="1">
    <location>
        <begin position="1"/>
        <end position="24"/>
    </location>
</feature>
<keyword evidence="5" id="KW-1185">Reference proteome</keyword>
<comment type="caution">
    <text evidence="2">The sequence shown here is derived from an EMBL/GenBank/DDBJ whole genome shotgun (WGS) entry which is preliminary data.</text>
</comment>
<evidence type="ECO:0000256" key="1">
    <source>
        <dbReference type="SAM" id="SignalP"/>
    </source>
</evidence>
<evidence type="ECO:0000313" key="2">
    <source>
        <dbReference type="EMBL" id="RAJ98258.1"/>
    </source>
</evidence>
<reference evidence="3 5" key="1">
    <citation type="journal article" date="2018" name="Front. Microbiol.">
        <title>Genome-Based Analysis Reveals the Taxonomy and Diversity of the Family Idiomarinaceae.</title>
        <authorList>
            <person name="Liu Y."/>
            <person name="Lai Q."/>
            <person name="Shao Z."/>
        </authorList>
    </citation>
    <scope>NUCLEOTIDE SEQUENCE [LARGE SCALE GENOMIC DNA]</scope>
    <source>
        <strain evidence="3 5">CF12-14</strain>
    </source>
</reference>
<dbReference type="Proteomes" id="UP000287865">
    <property type="component" value="Unassembled WGS sequence"/>
</dbReference>